<reference evidence="1 2" key="1">
    <citation type="submission" date="2019-01" db="EMBL/GenBank/DDBJ databases">
        <title>Genome sequencing of the rare red list fungi Fomitopsis rosea.</title>
        <authorList>
            <person name="Buettner E."/>
            <person name="Kellner H."/>
        </authorList>
    </citation>
    <scope>NUCLEOTIDE SEQUENCE [LARGE SCALE GENOMIC DNA]</scope>
    <source>
        <strain evidence="1 2">DSM 105464</strain>
    </source>
</reference>
<proteinExistence type="predicted"/>
<dbReference type="EMBL" id="SEKV01000306">
    <property type="protein sequence ID" value="TFY59385.1"/>
    <property type="molecule type" value="Genomic_DNA"/>
</dbReference>
<gene>
    <name evidence="1" type="ORF">EVJ58_g5809</name>
</gene>
<evidence type="ECO:0000313" key="2">
    <source>
        <dbReference type="Proteomes" id="UP000298390"/>
    </source>
</evidence>
<protein>
    <submittedName>
        <fullName evidence="1">Uncharacterized protein</fullName>
    </submittedName>
</protein>
<dbReference type="AlphaFoldDB" id="A0A4Y9YAP2"/>
<evidence type="ECO:0000313" key="1">
    <source>
        <dbReference type="EMBL" id="TFY59385.1"/>
    </source>
</evidence>
<sequence length="56" mass="6560">MEALQMLKYMIRESCLSFTDHLSSFEWVQDMLVKQARAELGQDADFNTFEELLSLV</sequence>
<name>A0A4Y9YAP2_9APHY</name>
<organism evidence="1 2">
    <name type="scientific">Rhodofomes roseus</name>
    <dbReference type="NCBI Taxonomy" id="34475"/>
    <lineage>
        <taxon>Eukaryota</taxon>
        <taxon>Fungi</taxon>
        <taxon>Dikarya</taxon>
        <taxon>Basidiomycota</taxon>
        <taxon>Agaricomycotina</taxon>
        <taxon>Agaricomycetes</taxon>
        <taxon>Polyporales</taxon>
        <taxon>Rhodofomes</taxon>
    </lineage>
</organism>
<accession>A0A4Y9YAP2</accession>
<comment type="caution">
    <text evidence="1">The sequence shown here is derived from an EMBL/GenBank/DDBJ whole genome shotgun (WGS) entry which is preliminary data.</text>
</comment>
<dbReference type="Proteomes" id="UP000298390">
    <property type="component" value="Unassembled WGS sequence"/>
</dbReference>